<dbReference type="PROSITE" id="PS51736">
    <property type="entry name" value="RECOMBINASES_3"/>
    <property type="match status" value="1"/>
</dbReference>
<dbReference type="GO" id="GO:0003677">
    <property type="term" value="F:DNA binding"/>
    <property type="evidence" value="ECO:0007669"/>
    <property type="project" value="InterPro"/>
</dbReference>
<sequence>MPSAVIYARFSSDKQTEDSIEAQVRACREYAAWHGMTIADIYVDEAVSGKGSKTAQRRQYQKMLRDCEKGLFDTILIHKYDRIARNLGEHVNLEAKLKDKGIQLIAAAQDFGNSNEAKIMRALMWSLSEYYIDNLAAETKKGLRETALRAEHTGGFPPFGYDIVNKKYVVNEFEAVFVRKMFDAARDRKGFTKLIEEMAAAGVRGKRGKPIKYPQIYEILRNEKYTGLYAYSPTEAENRADRRTKPDAIKIENALPVIISKAQFMEVQKIMDERNQTGRKANYMCSGLVYCRCGAKMHGMTSKRKGHEYPYFYCSKKCGAPVVRMEEVDDAAIRYLKDLLSDENQKAISDALRQYQAGEGSRMTEFKQVLKQRIQGKQKQYDALMKNLSSGVLPDEVVADVGQQMKEIKAEIAVLEATEPPKDFTVDTIKAWLESIKAAPDRDAVRLLIERIDVGEDEEKEKTVFNIQSTLKTVLGIHGCGGRI</sequence>
<dbReference type="InterPro" id="IPR025827">
    <property type="entry name" value="Zn_ribbon_recom_dom"/>
</dbReference>
<dbReference type="EMBL" id="QLYR01000002">
    <property type="protein sequence ID" value="RAQ29891.1"/>
    <property type="molecule type" value="Genomic_DNA"/>
</dbReference>
<dbReference type="Pfam" id="PF07508">
    <property type="entry name" value="Recombinase"/>
    <property type="match status" value="1"/>
</dbReference>
<dbReference type="PANTHER" id="PTHR30461">
    <property type="entry name" value="DNA-INVERTASE FROM LAMBDOID PROPHAGE"/>
    <property type="match status" value="1"/>
</dbReference>
<dbReference type="Gene3D" id="3.40.50.1390">
    <property type="entry name" value="Resolvase, N-terminal catalytic domain"/>
    <property type="match status" value="1"/>
</dbReference>
<evidence type="ECO:0000313" key="5">
    <source>
        <dbReference type="Proteomes" id="UP000249377"/>
    </source>
</evidence>
<gene>
    <name evidence="4" type="ORF">DPQ25_06290</name>
</gene>
<protein>
    <recommendedName>
        <fullName evidence="6">Recombinase family protein</fullName>
    </recommendedName>
</protein>
<dbReference type="InterPro" id="IPR050639">
    <property type="entry name" value="SSR_resolvase"/>
</dbReference>
<dbReference type="SUPFAM" id="SSF53041">
    <property type="entry name" value="Resolvase-like"/>
    <property type="match status" value="1"/>
</dbReference>
<evidence type="ECO:0008006" key="6">
    <source>
        <dbReference type="Google" id="ProtNLM"/>
    </source>
</evidence>
<keyword evidence="1" id="KW-0175">Coiled coil</keyword>
<dbReference type="InterPro" id="IPR036162">
    <property type="entry name" value="Resolvase-like_N_sf"/>
</dbReference>
<dbReference type="RefSeq" id="WP_112332308.1">
    <property type="nucleotide sequence ID" value="NZ_JBKYJQ010000010.1"/>
</dbReference>
<feature type="coiled-coil region" evidence="1">
    <location>
        <begin position="367"/>
        <end position="418"/>
    </location>
</feature>
<name>A0A328UFQ3_9FIRM</name>
<comment type="caution">
    <text evidence="4">The sequence shown here is derived from an EMBL/GenBank/DDBJ whole genome shotgun (WGS) entry which is preliminary data.</text>
</comment>
<dbReference type="InterPro" id="IPR038109">
    <property type="entry name" value="DNA_bind_recomb_sf"/>
</dbReference>
<proteinExistence type="predicted"/>
<dbReference type="InterPro" id="IPR006119">
    <property type="entry name" value="Resolv_N"/>
</dbReference>
<evidence type="ECO:0000259" key="2">
    <source>
        <dbReference type="PROSITE" id="PS51736"/>
    </source>
</evidence>
<dbReference type="Gene3D" id="3.90.1750.20">
    <property type="entry name" value="Putative Large Serine Recombinase, Chain B, Domain 2"/>
    <property type="match status" value="1"/>
</dbReference>
<dbReference type="InterPro" id="IPR011109">
    <property type="entry name" value="DNA_bind_recombinase_dom"/>
</dbReference>
<dbReference type="CDD" id="cd00338">
    <property type="entry name" value="Ser_Recombinase"/>
    <property type="match status" value="1"/>
</dbReference>
<feature type="domain" description="Recombinase" evidence="3">
    <location>
        <begin position="158"/>
        <end position="277"/>
    </location>
</feature>
<dbReference type="GO" id="GO:0000150">
    <property type="term" value="F:DNA strand exchange activity"/>
    <property type="evidence" value="ECO:0007669"/>
    <property type="project" value="InterPro"/>
</dbReference>
<dbReference type="PROSITE" id="PS51737">
    <property type="entry name" value="RECOMBINASE_DNA_BIND"/>
    <property type="match status" value="1"/>
</dbReference>
<dbReference type="SMART" id="SM00857">
    <property type="entry name" value="Resolvase"/>
    <property type="match status" value="1"/>
</dbReference>
<dbReference type="Proteomes" id="UP000249377">
    <property type="component" value="Unassembled WGS sequence"/>
</dbReference>
<accession>A0A328UFQ3</accession>
<evidence type="ECO:0000313" key="4">
    <source>
        <dbReference type="EMBL" id="RAQ29891.1"/>
    </source>
</evidence>
<organism evidence="4 5">
    <name type="scientific">Hydrogeniiclostridium mannosilyticum</name>
    <dbReference type="NCBI Taxonomy" id="2764322"/>
    <lineage>
        <taxon>Bacteria</taxon>
        <taxon>Bacillati</taxon>
        <taxon>Bacillota</taxon>
        <taxon>Clostridia</taxon>
        <taxon>Eubacteriales</taxon>
        <taxon>Acutalibacteraceae</taxon>
        <taxon>Hydrogeniiclostridium</taxon>
    </lineage>
</organism>
<evidence type="ECO:0000256" key="1">
    <source>
        <dbReference type="SAM" id="Coils"/>
    </source>
</evidence>
<evidence type="ECO:0000259" key="3">
    <source>
        <dbReference type="PROSITE" id="PS51737"/>
    </source>
</evidence>
<dbReference type="Pfam" id="PF00239">
    <property type="entry name" value="Resolvase"/>
    <property type="match status" value="1"/>
</dbReference>
<dbReference type="AlphaFoldDB" id="A0A328UFQ3"/>
<keyword evidence="5" id="KW-1185">Reference proteome</keyword>
<dbReference type="Pfam" id="PF13408">
    <property type="entry name" value="Zn_ribbon_recom"/>
    <property type="match status" value="1"/>
</dbReference>
<dbReference type="PANTHER" id="PTHR30461:SF23">
    <property type="entry name" value="DNA RECOMBINASE-RELATED"/>
    <property type="match status" value="1"/>
</dbReference>
<feature type="domain" description="Resolvase/invertase-type recombinase catalytic" evidence="2">
    <location>
        <begin position="3"/>
        <end position="151"/>
    </location>
</feature>
<reference evidence="4 5" key="1">
    <citation type="submission" date="2018-06" db="EMBL/GenBank/DDBJ databases">
        <title>Noncontiguous genome sequence of Ruminococcaceae bacterium ASD2818.</title>
        <authorList>
            <person name="Chaplin A.V."/>
            <person name="Sokolova S.R."/>
            <person name="Kochetkova T.O."/>
            <person name="Goltsov A.Y."/>
            <person name="Trofimov D.Y."/>
            <person name="Efimov B.A."/>
        </authorList>
    </citation>
    <scope>NUCLEOTIDE SEQUENCE [LARGE SCALE GENOMIC DNA]</scope>
    <source>
        <strain evidence="4 5">ASD2818</strain>
    </source>
</reference>